<organism evidence="1 2">
    <name type="scientific">Eumeta variegata</name>
    <name type="common">Bagworm moth</name>
    <name type="synonym">Eumeta japonica</name>
    <dbReference type="NCBI Taxonomy" id="151549"/>
    <lineage>
        <taxon>Eukaryota</taxon>
        <taxon>Metazoa</taxon>
        <taxon>Ecdysozoa</taxon>
        <taxon>Arthropoda</taxon>
        <taxon>Hexapoda</taxon>
        <taxon>Insecta</taxon>
        <taxon>Pterygota</taxon>
        <taxon>Neoptera</taxon>
        <taxon>Endopterygota</taxon>
        <taxon>Lepidoptera</taxon>
        <taxon>Glossata</taxon>
        <taxon>Ditrysia</taxon>
        <taxon>Tineoidea</taxon>
        <taxon>Psychidae</taxon>
        <taxon>Oiketicinae</taxon>
        <taxon>Eumeta</taxon>
    </lineage>
</organism>
<reference evidence="1 2" key="1">
    <citation type="journal article" date="2019" name="Commun. Biol.">
        <title>The bagworm genome reveals a unique fibroin gene that provides high tensile strength.</title>
        <authorList>
            <person name="Kono N."/>
            <person name="Nakamura H."/>
            <person name="Ohtoshi R."/>
            <person name="Tomita M."/>
            <person name="Numata K."/>
            <person name="Arakawa K."/>
        </authorList>
    </citation>
    <scope>NUCLEOTIDE SEQUENCE [LARGE SCALE GENOMIC DNA]</scope>
</reference>
<evidence type="ECO:0000313" key="1">
    <source>
        <dbReference type="EMBL" id="GBP87637.1"/>
    </source>
</evidence>
<proteinExistence type="predicted"/>
<dbReference type="AlphaFoldDB" id="A0A4C1ZLZ6"/>
<accession>A0A4C1ZLZ6</accession>
<keyword evidence="2" id="KW-1185">Reference proteome</keyword>
<sequence>MDSFHTEGKCLAENKLVKCDMIVSESSNGSFPFSIFSIPSRLDALFSSIKPAAHWGLLRGFQYTWPAVTIYSLMVRKNAHDGLRKVCNGNFNYGRVSPHFEFLSQSLRRTDFLRGVGKMMDSAFSQSDFFITAELYMWRAEYN</sequence>
<evidence type="ECO:0000313" key="2">
    <source>
        <dbReference type="Proteomes" id="UP000299102"/>
    </source>
</evidence>
<dbReference type="Proteomes" id="UP000299102">
    <property type="component" value="Unassembled WGS sequence"/>
</dbReference>
<dbReference type="EMBL" id="BGZK01001873">
    <property type="protein sequence ID" value="GBP87637.1"/>
    <property type="molecule type" value="Genomic_DNA"/>
</dbReference>
<name>A0A4C1ZLZ6_EUMVA</name>
<comment type="caution">
    <text evidence="1">The sequence shown here is derived from an EMBL/GenBank/DDBJ whole genome shotgun (WGS) entry which is preliminary data.</text>
</comment>
<gene>
    <name evidence="1" type="ORF">EVAR_62695_1</name>
</gene>
<protein>
    <submittedName>
        <fullName evidence="1">Uncharacterized protein</fullName>
    </submittedName>
</protein>